<organism evidence="5 6">
    <name type="scientific">Pontiella agarivorans</name>
    <dbReference type="NCBI Taxonomy" id="3038953"/>
    <lineage>
        <taxon>Bacteria</taxon>
        <taxon>Pseudomonadati</taxon>
        <taxon>Kiritimatiellota</taxon>
        <taxon>Kiritimatiellia</taxon>
        <taxon>Kiritimatiellales</taxon>
        <taxon>Pontiellaceae</taxon>
        <taxon>Pontiella</taxon>
    </lineage>
</organism>
<comment type="caution">
    <text evidence="5">The sequence shown here is derived from an EMBL/GenBank/DDBJ whole genome shotgun (WGS) entry which is preliminary data.</text>
</comment>
<dbReference type="SUPFAM" id="SSF75620">
    <property type="entry name" value="Release factor"/>
    <property type="match status" value="1"/>
</dbReference>
<feature type="compositionally biased region" description="Basic residues" evidence="3">
    <location>
        <begin position="120"/>
        <end position="134"/>
    </location>
</feature>
<sequence>MIKPEKWEKLRGWMNKLEIFEQDLEERFIRGSGKGGQKINKTSSCVQLCHRKSGVEIRCQRTRSQAENRYWARVDLCEQIEEQCLGEKSRKQQAIEKIRRQKRRRSRRAKARMLDDKSKQGQKKKMRGRVRPDD</sequence>
<dbReference type="Gene3D" id="3.30.160.20">
    <property type="match status" value="1"/>
</dbReference>
<dbReference type="Proteomes" id="UP001290861">
    <property type="component" value="Unassembled WGS sequence"/>
</dbReference>
<feature type="compositionally biased region" description="Basic residues" evidence="3">
    <location>
        <begin position="99"/>
        <end position="111"/>
    </location>
</feature>
<feature type="domain" description="Prokaryotic-type class I peptide chain release factors" evidence="4">
    <location>
        <begin position="17"/>
        <end position="127"/>
    </location>
</feature>
<dbReference type="RefSeq" id="WP_322609531.1">
    <property type="nucleotide sequence ID" value="NZ_JARVCO010000012.1"/>
</dbReference>
<dbReference type="PANTHER" id="PTHR46203">
    <property type="entry name" value="PROBABLE PEPTIDE CHAIN RELEASE FACTOR C12ORF65"/>
    <property type="match status" value="1"/>
</dbReference>
<keyword evidence="6" id="KW-1185">Reference proteome</keyword>
<proteinExistence type="inferred from homology"/>
<dbReference type="InterPro" id="IPR045853">
    <property type="entry name" value="Pep_chain_release_fac_I_sf"/>
</dbReference>
<dbReference type="InterPro" id="IPR000352">
    <property type="entry name" value="Pep_chain_release_fac_I"/>
</dbReference>
<evidence type="ECO:0000256" key="1">
    <source>
        <dbReference type="ARBA" id="ARBA00010835"/>
    </source>
</evidence>
<evidence type="ECO:0000313" key="5">
    <source>
        <dbReference type="EMBL" id="MDZ8119748.1"/>
    </source>
</evidence>
<gene>
    <name evidence="5" type="ORF">P9H32_14055</name>
</gene>
<dbReference type="PANTHER" id="PTHR46203:SF1">
    <property type="entry name" value="MITOCHONDRIAL TRANSLATION RELEASE FACTOR IN RESCUE"/>
    <property type="match status" value="1"/>
</dbReference>
<dbReference type="EMBL" id="JARVCO010000012">
    <property type="protein sequence ID" value="MDZ8119748.1"/>
    <property type="molecule type" value="Genomic_DNA"/>
</dbReference>
<evidence type="ECO:0000313" key="6">
    <source>
        <dbReference type="Proteomes" id="UP001290861"/>
    </source>
</evidence>
<reference evidence="5 6" key="1">
    <citation type="journal article" date="2024" name="Appl. Environ. Microbiol.">
        <title>Pontiella agarivorans sp. nov., a novel marine anaerobic bacterium capable of degrading macroalgal polysaccharides and fixing nitrogen.</title>
        <authorList>
            <person name="Liu N."/>
            <person name="Kivenson V."/>
            <person name="Peng X."/>
            <person name="Cui Z."/>
            <person name="Lankiewicz T.S."/>
            <person name="Gosselin K.M."/>
            <person name="English C.J."/>
            <person name="Blair E.M."/>
            <person name="O'Malley M.A."/>
            <person name="Valentine D.L."/>
        </authorList>
    </citation>
    <scope>NUCLEOTIDE SEQUENCE [LARGE SCALE GENOMIC DNA]</scope>
    <source>
        <strain evidence="5 6">NLcol2</strain>
    </source>
</reference>
<evidence type="ECO:0000256" key="3">
    <source>
        <dbReference type="SAM" id="MobiDB-lite"/>
    </source>
</evidence>
<name>A0ABU5N010_9BACT</name>
<protein>
    <submittedName>
        <fullName evidence="5">Peptide chain release factor-like protein</fullName>
    </submittedName>
</protein>
<accession>A0ABU5N010</accession>
<evidence type="ECO:0000256" key="2">
    <source>
        <dbReference type="ARBA" id="ARBA00022946"/>
    </source>
</evidence>
<feature type="region of interest" description="Disordered" evidence="3">
    <location>
        <begin position="91"/>
        <end position="134"/>
    </location>
</feature>
<evidence type="ECO:0000259" key="4">
    <source>
        <dbReference type="Pfam" id="PF00472"/>
    </source>
</evidence>
<keyword evidence="2" id="KW-0809">Transit peptide</keyword>
<dbReference type="InterPro" id="IPR052405">
    <property type="entry name" value="Mito_Transl_Release_Factor"/>
</dbReference>
<comment type="similarity">
    <text evidence="1">Belongs to the prokaryotic/mitochondrial release factor family.</text>
</comment>
<dbReference type="Pfam" id="PF00472">
    <property type="entry name" value="RF-1"/>
    <property type="match status" value="1"/>
</dbReference>